<dbReference type="CDD" id="cd22534">
    <property type="entry name" value="KH-II_Era"/>
    <property type="match status" value="1"/>
</dbReference>
<dbReference type="Gene3D" id="3.40.50.300">
    <property type="entry name" value="P-loop containing nucleotide triphosphate hydrolases"/>
    <property type="match status" value="1"/>
</dbReference>
<feature type="region of interest" description="G3" evidence="8">
    <location>
        <begin position="74"/>
        <end position="77"/>
    </location>
</feature>
<dbReference type="AlphaFoldDB" id="A0A142BDX4"/>
<dbReference type="PROSITE" id="PS51713">
    <property type="entry name" value="G_ERA"/>
    <property type="match status" value="1"/>
</dbReference>
<comment type="function">
    <text evidence="7">An essential GTPase that binds both GDP and GTP, with rapid nucleotide exchange. Plays a role in 16S rRNA processing and 30S ribosomal subunit biogenesis and possibly also in cell cycle regulation and energy metabolism.</text>
</comment>
<dbReference type="PROSITE" id="PS50823">
    <property type="entry name" value="KH_TYPE_2"/>
    <property type="match status" value="1"/>
</dbReference>
<dbReference type="EMBL" id="CP013251">
    <property type="protein sequence ID" value="AMO56950.1"/>
    <property type="molecule type" value="Genomic_DNA"/>
</dbReference>
<feature type="binding site" evidence="7">
    <location>
        <begin position="27"/>
        <end position="34"/>
    </location>
    <ligand>
        <name>GTP</name>
        <dbReference type="ChEBI" id="CHEBI:37565"/>
    </ligand>
</feature>
<reference evidence="12 13" key="1">
    <citation type="journal article" date="2016" name="Front. Microbiol.">
        <title>Genomic Insight into the Host-Endosymbiont Relationship of Endozoicomonas montiporae CL-33(T) with its Coral Host.</title>
        <authorList>
            <person name="Ding J.-Y."/>
            <person name="Shiu J.-H."/>
            <person name="Chen W.-M."/>
            <person name="Chiang Y.-R."/>
            <person name="Tang S.-L."/>
        </authorList>
    </citation>
    <scope>NUCLEOTIDE SEQUENCE [LARGE SCALE GENOMIC DNA]</scope>
    <source>
        <strain evidence="12 13">CL-33</strain>
    </source>
</reference>
<keyword evidence="7" id="KW-0472">Membrane</keyword>
<dbReference type="Pfam" id="PF01926">
    <property type="entry name" value="MMR_HSR1"/>
    <property type="match status" value="1"/>
</dbReference>
<dbReference type="GO" id="GO:0043024">
    <property type="term" value="F:ribosomal small subunit binding"/>
    <property type="evidence" value="ECO:0007669"/>
    <property type="project" value="TreeGrafter"/>
</dbReference>
<comment type="similarity">
    <text evidence="1 7 8 9">Belongs to the TRAFAC class TrmE-Era-EngA-EngB-Septin-like GTPase superfamily. Era GTPase family.</text>
</comment>
<sequence length="316" mass="35908">MSTEVNELNLSVQNNDDTRCGYVAIVGRPNVGKSTLLNHILGQKLSITSRRPQTTRHQVLGIKTEDGIQTIYVDTPGMHKEQKKAINRYMNRAATSALTGVDAIVFVVDRLKWNHEDQLVLDKLQHASCPVILAVNKVDRIEDKAELMPHLQELADKHDFKAIMPISAQHGHNLKELETMIEGMMPESIHFYPEDQVTDRSSRFMAAELVREKIMRQLGDELPYEMTVEIEEFKHEMRPKGPLLTISALILVERQGQKAIVIGDKGARLKTIGQEARKDMEHMFDAKVMLNLWVKVKGGWSDDDRALKSLGYDYSK</sequence>
<dbReference type="InterPro" id="IPR005662">
    <property type="entry name" value="GTPase_Era-like"/>
</dbReference>
<dbReference type="NCBIfam" id="TIGR00231">
    <property type="entry name" value="small_GTP"/>
    <property type="match status" value="1"/>
</dbReference>
<dbReference type="NCBIfam" id="NF000908">
    <property type="entry name" value="PRK00089.1"/>
    <property type="match status" value="1"/>
</dbReference>
<dbReference type="Proteomes" id="UP000071065">
    <property type="component" value="Chromosome"/>
</dbReference>
<dbReference type="InterPro" id="IPR006073">
    <property type="entry name" value="GTP-bd"/>
</dbReference>
<dbReference type="OrthoDB" id="9805918at2"/>
<keyword evidence="3 7" id="KW-0690">Ribosome biogenesis</keyword>
<evidence type="ECO:0000256" key="9">
    <source>
        <dbReference type="RuleBase" id="RU003761"/>
    </source>
</evidence>
<keyword evidence="5 7" id="KW-0694">RNA-binding</keyword>
<dbReference type="InterPro" id="IPR004044">
    <property type="entry name" value="KH_dom_type_2"/>
</dbReference>
<evidence type="ECO:0000313" key="13">
    <source>
        <dbReference type="Proteomes" id="UP000071065"/>
    </source>
</evidence>
<dbReference type="PATRIC" id="fig|570277.3.peg.3140"/>
<dbReference type="PRINTS" id="PR00326">
    <property type="entry name" value="GTP1OBG"/>
</dbReference>
<dbReference type="InterPro" id="IPR015946">
    <property type="entry name" value="KH_dom-like_a/b"/>
</dbReference>
<evidence type="ECO:0000256" key="4">
    <source>
        <dbReference type="ARBA" id="ARBA00022741"/>
    </source>
</evidence>
<feature type="region of interest" description="G5" evidence="8">
    <location>
        <begin position="166"/>
        <end position="168"/>
    </location>
</feature>
<dbReference type="NCBIfam" id="TIGR00436">
    <property type="entry name" value="era"/>
    <property type="match status" value="1"/>
</dbReference>
<feature type="region of interest" description="G4" evidence="8">
    <location>
        <begin position="136"/>
        <end position="139"/>
    </location>
</feature>
<evidence type="ECO:0000256" key="1">
    <source>
        <dbReference type="ARBA" id="ARBA00007921"/>
    </source>
</evidence>
<gene>
    <name evidence="7 12" type="primary">era</name>
    <name evidence="12" type="ORF">EZMO1_2907</name>
</gene>
<evidence type="ECO:0000256" key="7">
    <source>
        <dbReference type="HAMAP-Rule" id="MF_00367"/>
    </source>
</evidence>
<protein>
    <recommendedName>
        <fullName evidence="2 7">GTPase Era</fullName>
    </recommendedName>
</protein>
<dbReference type="SUPFAM" id="SSF52540">
    <property type="entry name" value="P-loop containing nucleoside triphosphate hydrolases"/>
    <property type="match status" value="1"/>
</dbReference>
<keyword evidence="6 7" id="KW-0342">GTP-binding</keyword>
<comment type="subcellular location">
    <subcellularLocation>
        <location evidence="7">Cytoplasm</location>
    </subcellularLocation>
    <subcellularLocation>
        <location evidence="7">Cell membrane</location>
        <topology evidence="7">Peripheral membrane protein</topology>
    </subcellularLocation>
</comment>
<dbReference type="GO" id="GO:0000028">
    <property type="term" value="P:ribosomal small subunit assembly"/>
    <property type="evidence" value="ECO:0007669"/>
    <property type="project" value="TreeGrafter"/>
</dbReference>
<proteinExistence type="inferred from homology"/>
<organism evidence="12 13">
    <name type="scientific">Endozoicomonas montiporae CL-33</name>
    <dbReference type="NCBI Taxonomy" id="570277"/>
    <lineage>
        <taxon>Bacteria</taxon>
        <taxon>Pseudomonadati</taxon>
        <taxon>Pseudomonadota</taxon>
        <taxon>Gammaproteobacteria</taxon>
        <taxon>Oceanospirillales</taxon>
        <taxon>Endozoicomonadaceae</taxon>
        <taxon>Endozoicomonas</taxon>
    </lineage>
</organism>
<comment type="subunit">
    <text evidence="7">Monomer.</text>
</comment>
<dbReference type="PANTHER" id="PTHR42698">
    <property type="entry name" value="GTPASE ERA"/>
    <property type="match status" value="1"/>
</dbReference>
<dbReference type="RefSeq" id="WP_086936417.1">
    <property type="nucleotide sequence ID" value="NZ_CP013251.1"/>
</dbReference>
<dbReference type="GO" id="GO:0005525">
    <property type="term" value="F:GTP binding"/>
    <property type="evidence" value="ECO:0007669"/>
    <property type="project" value="UniProtKB-UniRule"/>
</dbReference>
<dbReference type="CDD" id="cd04163">
    <property type="entry name" value="Era"/>
    <property type="match status" value="1"/>
</dbReference>
<evidence type="ECO:0000313" key="12">
    <source>
        <dbReference type="EMBL" id="AMO56950.1"/>
    </source>
</evidence>
<evidence type="ECO:0000259" key="10">
    <source>
        <dbReference type="PROSITE" id="PS50823"/>
    </source>
</evidence>
<accession>A0A142BDX4</accession>
<dbReference type="InterPro" id="IPR030388">
    <property type="entry name" value="G_ERA_dom"/>
</dbReference>
<dbReference type="SUPFAM" id="SSF54814">
    <property type="entry name" value="Prokaryotic type KH domain (KH-domain type II)"/>
    <property type="match status" value="1"/>
</dbReference>
<evidence type="ECO:0000256" key="8">
    <source>
        <dbReference type="PROSITE-ProRule" id="PRU01050"/>
    </source>
</evidence>
<dbReference type="KEGG" id="emp:EZMO1_2907"/>
<dbReference type="GO" id="GO:0005829">
    <property type="term" value="C:cytosol"/>
    <property type="evidence" value="ECO:0007669"/>
    <property type="project" value="TreeGrafter"/>
</dbReference>
<name>A0A142BDX4_9GAMM</name>
<evidence type="ECO:0000256" key="3">
    <source>
        <dbReference type="ARBA" id="ARBA00022517"/>
    </source>
</evidence>
<dbReference type="PANTHER" id="PTHR42698:SF1">
    <property type="entry name" value="GTPASE ERA, MITOCHONDRIAL"/>
    <property type="match status" value="1"/>
</dbReference>
<feature type="region of interest" description="G1" evidence="8">
    <location>
        <begin position="27"/>
        <end position="34"/>
    </location>
</feature>
<dbReference type="InterPro" id="IPR009019">
    <property type="entry name" value="KH_sf_prok-type"/>
</dbReference>
<dbReference type="STRING" id="570277.EZMO1_2907"/>
<feature type="binding site" evidence="7">
    <location>
        <begin position="74"/>
        <end position="78"/>
    </location>
    <ligand>
        <name>GTP</name>
        <dbReference type="ChEBI" id="CHEBI:37565"/>
    </ligand>
</feature>
<dbReference type="Pfam" id="PF07650">
    <property type="entry name" value="KH_2"/>
    <property type="match status" value="1"/>
</dbReference>
<dbReference type="GO" id="GO:0070181">
    <property type="term" value="F:small ribosomal subunit rRNA binding"/>
    <property type="evidence" value="ECO:0007669"/>
    <property type="project" value="UniProtKB-UniRule"/>
</dbReference>
<dbReference type="Gene3D" id="3.30.300.20">
    <property type="match status" value="1"/>
</dbReference>
<dbReference type="FunFam" id="3.30.300.20:FF:000003">
    <property type="entry name" value="GTPase Era"/>
    <property type="match status" value="1"/>
</dbReference>
<dbReference type="InterPro" id="IPR027417">
    <property type="entry name" value="P-loop_NTPase"/>
</dbReference>
<keyword evidence="7" id="KW-0963">Cytoplasm</keyword>
<keyword evidence="4 7" id="KW-0547">Nucleotide-binding</keyword>
<dbReference type="GO" id="GO:0005886">
    <property type="term" value="C:plasma membrane"/>
    <property type="evidence" value="ECO:0007669"/>
    <property type="project" value="UniProtKB-SubCell"/>
</dbReference>
<dbReference type="HAMAP" id="MF_00367">
    <property type="entry name" value="GTPase_Era"/>
    <property type="match status" value="1"/>
</dbReference>
<dbReference type="GO" id="GO:0003924">
    <property type="term" value="F:GTPase activity"/>
    <property type="evidence" value="ECO:0007669"/>
    <property type="project" value="UniProtKB-UniRule"/>
</dbReference>
<evidence type="ECO:0000259" key="11">
    <source>
        <dbReference type="PROSITE" id="PS51713"/>
    </source>
</evidence>
<feature type="binding site" evidence="7">
    <location>
        <begin position="136"/>
        <end position="139"/>
    </location>
    <ligand>
        <name>GTP</name>
        <dbReference type="ChEBI" id="CHEBI:37565"/>
    </ligand>
</feature>
<feature type="domain" description="Era-type G" evidence="11">
    <location>
        <begin position="19"/>
        <end position="187"/>
    </location>
</feature>
<dbReference type="InterPro" id="IPR005225">
    <property type="entry name" value="Small_GTP-bd"/>
</dbReference>
<keyword evidence="7" id="KW-0699">rRNA-binding</keyword>
<keyword evidence="7" id="KW-1003">Cell membrane</keyword>
<evidence type="ECO:0000256" key="2">
    <source>
        <dbReference type="ARBA" id="ARBA00020484"/>
    </source>
</evidence>
<evidence type="ECO:0000256" key="6">
    <source>
        <dbReference type="ARBA" id="ARBA00023134"/>
    </source>
</evidence>
<feature type="region of interest" description="G2" evidence="8">
    <location>
        <begin position="53"/>
        <end position="57"/>
    </location>
</feature>
<feature type="domain" description="KH type-2" evidence="10">
    <location>
        <begin position="210"/>
        <end position="298"/>
    </location>
</feature>
<dbReference type="FunFam" id="3.40.50.300:FF:000094">
    <property type="entry name" value="GTPase Era"/>
    <property type="match status" value="1"/>
</dbReference>
<evidence type="ECO:0000256" key="5">
    <source>
        <dbReference type="ARBA" id="ARBA00022884"/>
    </source>
</evidence>